<keyword evidence="3" id="KW-1185">Reference proteome</keyword>
<protein>
    <submittedName>
        <fullName evidence="2">Uncharacterized protein</fullName>
    </submittedName>
</protein>
<dbReference type="OrthoDB" id="1121875at2"/>
<proteinExistence type="predicted"/>
<keyword evidence="1" id="KW-0812">Transmembrane</keyword>
<evidence type="ECO:0000313" key="2">
    <source>
        <dbReference type="EMBL" id="SEL81115.1"/>
    </source>
</evidence>
<evidence type="ECO:0000256" key="1">
    <source>
        <dbReference type="SAM" id="Phobius"/>
    </source>
</evidence>
<reference evidence="3" key="1">
    <citation type="submission" date="2016-10" db="EMBL/GenBank/DDBJ databases">
        <authorList>
            <person name="Varghese N."/>
            <person name="Submissions S."/>
        </authorList>
    </citation>
    <scope>NUCLEOTIDE SEQUENCE [LARGE SCALE GENOMIC DNA]</scope>
    <source>
        <strain evidence="3">Jip14</strain>
    </source>
</reference>
<gene>
    <name evidence="2" type="ORF">SAMN05421740_110152</name>
</gene>
<dbReference type="Proteomes" id="UP000198916">
    <property type="component" value="Unassembled WGS sequence"/>
</dbReference>
<keyword evidence="1" id="KW-1133">Transmembrane helix</keyword>
<organism evidence="2 3">
    <name type="scientific">Parapedobacter koreensis</name>
    <dbReference type="NCBI Taxonomy" id="332977"/>
    <lineage>
        <taxon>Bacteria</taxon>
        <taxon>Pseudomonadati</taxon>
        <taxon>Bacteroidota</taxon>
        <taxon>Sphingobacteriia</taxon>
        <taxon>Sphingobacteriales</taxon>
        <taxon>Sphingobacteriaceae</taxon>
        <taxon>Parapedobacter</taxon>
    </lineage>
</organism>
<dbReference type="RefSeq" id="WP_143053957.1">
    <property type="nucleotide sequence ID" value="NZ_FNZR01000010.1"/>
</dbReference>
<feature type="transmembrane region" description="Helical" evidence="1">
    <location>
        <begin position="12"/>
        <end position="29"/>
    </location>
</feature>
<sequence>MKTKINFRPYVGYFFAVLFSLNLASNTLFMHSHSTVNGRVIIHVHPYKLNKKDGQQHRHSERGLYMLDYTFHAALLLETPQSICVPAVSTYKRIFAVPQVVNTLQPPANTAYLRGPPMC</sequence>
<name>A0A1H7T9A8_9SPHI</name>
<dbReference type="EMBL" id="FNZR01000010">
    <property type="protein sequence ID" value="SEL81115.1"/>
    <property type="molecule type" value="Genomic_DNA"/>
</dbReference>
<accession>A0A1H7T9A8</accession>
<dbReference type="STRING" id="332977.SAMN05421740_110152"/>
<evidence type="ECO:0000313" key="3">
    <source>
        <dbReference type="Proteomes" id="UP000198916"/>
    </source>
</evidence>
<dbReference type="AlphaFoldDB" id="A0A1H7T9A8"/>
<keyword evidence="1" id="KW-0472">Membrane</keyword>